<keyword evidence="5" id="KW-0539">Nucleus</keyword>
<accession>A0A0J9XI46</accession>
<dbReference type="GO" id="GO:0005634">
    <property type="term" value="C:nucleus"/>
    <property type="evidence" value="ECO:0007669"/>
    <property type="project" value="UniProtKB-SubCell"/>
</dbReference>
<dbReference type="Proteomes" id="UP000242525">
    <property type="component" value="Unassembled WGS sequence"/>
</dbReference>
<dbReference type="InterPro" id="IPR052207">
    <property type="entry name" value="Max-like/E-box_TFs"/>
</dbReference>
<dbReference type="SMART" id="SM00353">
    <property type="entry name" value="HLH"/>
    <property type="match status" value="1"/>
</dbReference>
<feature type="compositionally biased region" description="Basic and acidic residues" evidence="6">
    <location>
        <begin position="380"/>
        <end position="409"/>
    </location>
</feature>
<evidence type="ECO:0000259" key="7">
    <source>
        <dbReference type="PROSITE" id="PS50888"/>
    </source>
</evidence>
<evidence type="ECO:0000256" key="1">
    <source>
        <dbReference type="ARBA" id="ARBA00004123"/>
    </source>
</evidence>
<sequence>MNNNHNNHHSSAAAKKFVLPQSYTDFDFNIDFDTAFSNIPIDIPASNLLSELLNGPQAASVSALFPPSPSAPSTVPPLLNQRNSSHLPVSNPPPLTSQPVISSIPTLSSPTLASTSLDASALLALSPASHNHARSFPTTQSETSTAPLFNAQESSMMSQFFEKFNADPEFIFSPKLDSRLLNLTEQDFSTPLSFQTQHHPKHQPSHNQHHPQSTKSWDIPTPDIFPFDGSSTRMADPVTKPNTSNAFTNTSNAKLASHTTTTVSSDEPLARPNPDALRKLPIKYGTDPSFQQGGFQPSYSLSSAIRTRKVPDESPDSPGFDINNFSNVPIKFENIYNNVNPSNDKARAPAVPATTSSKKNGKKASAATTSANIVASTRRKSSDPVARPRRENLTEDQKRMNHISSEKRRRDLIKTQFTEMCSLVPKLAEGVHAGTTSNSSKATVLQIVYEYIVFMIEQNKQLRQFLAENNVDLTSIIDSTIPRKEL</sequence>
<evidence type="ECO:0000256" key="3">
    <source>
        <dbReference type="ARBA" id="ARBA00023125"/>
    </source>
</evidence>
<evidence type="ECO:0000256" key="4">
    <source>
        <dbReference type="ARBA" id="ARBA00023163"/>
    </source>
</evidence>
<feature type="compositionally biased region" description="Low complexity" evidence="6">
    <location>
        <begin position="242"/>
        <end position="253"/>
    </location>
</feature>
<dbReference type="SUPFAM" id="SSF47459">
    <property type="entry name" value="HLH, helix-loop-helix DNA-binding domain"/>
    <property type="match status" value="1"/>
</dbReference>
<organism evidence="8 9">
    <name type="scientific">Geotrichum candidum</name>
    <name type="common">Oospora lactis</name>
    <name type="synonym">Dipodascus geotrichum</name>
    <dbReference type="NCBI Taxonomy" id="1173061"/>
    <lineage>
        <taxon>Eukaryota</taxon>
        <taxon>Fungi</taxon>
        <taxon>Dikarya</taxon>
        <taxon>Ascomycota</taxon>
        <taxon>Saccharomycotina</taxon>
        <taxon>Dipodascomycetes</taxon>
        <taxon>Dipodascales</taxon>
        <taxon>Dipodascaceae</taxon>
        <taxon>Geotrichum</taxon>
    </lineage>
</organism>
<keyword evidence="4" id="KW-0804">Transcription</keyword>
<comment type="subcellular location">
    <subcellularLocation>
        <location evidence="1">Nucleus</location>
    </subcellularLocation>
</comment>
<dbReference type="PANTHER" id="PTHR15741">
    <property type="entry name" value="BASIC HELIX-LOOP-HELIX ZIP TRANSCRIPTION FACTOR"/>
    <property type="match status" value="1"/>
</dbReference>
<evidence type="ECO:0000313" key="8">
    <source>
        <dbReference type="EMBL" id="CDO57016.1"/>
    </source>
</evidence>
<feature type="region of interest" description="Disordered" evidence="6">
    <location>
        <begin position="192"/>
        <end position="220"/>
    </location>
</feature>
<proteinExistence type="predicted"/>
<evidence type="ECO:0000313" key="9">
    <source>
        <dbReference type="Proteomes" id="UP000242525"/>
    </source>
</evidence>
<feature type="compositionally biased region" description="Basic residues" evidence="6">
    <location>
        <begin position="198"/>
        <end position="209"/>
    </location>
</feature>
<dbReference type="EMBL" id="CCBN010000018">
    <property type="protein sequence ID" value="CDO57016.1"/>
    <property type="molecule type" value="Genomic_DNA"/>
</dbReference>
<feature type="compositionally biased region" description="Low complexity" evidence="6">
    <location>
        <begin position="353"/>
        <end position="372"/>
    </location>
</feature>
<dbReference type="AlphaFoldDB" id="A0A0J9XI46"/>
<name>A0A0J9XI46_GEOCN</name>
<dbReference type="Pfam" id="PF23181">
    <property type="entry name" value="bHLH_INO4"/>
    <property type="match status" value="1"/>
</dbReference>
<dbReference type="STRING" id="1173061.A0A0J9XI46"/>
<dbReference type="GO" id="GO:0000978">
    <property type="term" value="F:RNA polymerase II cis-regulatory region sequence-specific DNA binding"/>
    <property type="evidence" value="ECO:0007669"/>
    <property type="project" value="TreeGrafter"/>
</dbReference>
<keyword evidence="3" id="KW-0238">DNA-binding</keyword>
<dbReference type="PANTHER" id="PTHR15741:SF27">
    <property type="entry name" value="TRANSCRIPTION FACTOR AP-4"/>
    <property type="match status" value="1"/>
</dbReference>
<evidence type="ECO:0000256" key="6">
    <source>
        <dbReference type="SAM" id="MobiDB-lite"/>
    </source>
</evidence>
<gene>
    <name evidence="8" type="ORF">BN980_GECA18s00945g</name>
</gene>
<dbReference type="GO" id="GO:0046983">
    <property type="term" value="F:protein dimerization activity"/>
    <property type="evidence" value="ECO:0007669"/>
    <property type="project" value="InterPro"/>
</dbReference>
<keyword evidence="2" id="KW-0805">Transcription regulation</keyword>
<protein>
    <recommendedName>
        <fullName evidence="7">BHLH domain-containing protein</fullName>
    </recommendedName>
</protein>
<evidence type="ECO:0000256" key="2">
    <source>
        <dbReference type="ARBA" id="ARBA00023015"/>
    </source>
</evidence>
<feature type="region of interest" description="Disordered" evidence="6">
    <location>
        <begin position="339"/>
        <end position="409"/>
    </location>
</feature>
<dbReference type="Gene3D" id="4.10.280.10">
    <property type="entry name" value="Helix-loop-helix DNA-binding domain"/>
    <property type="match status" value="1"/>
</dbReference>
<evidence type="ECO:0000256" key="5">
    <source>
        <dbReference type="ARBA" id="ARBA00023242"/>
    </source>
</evidence>
<feature type="compositionally biased region" description="Low complexity" evidence="6">
    <location>
        <begin position="63"/>
        <end position="77"/>
    </location>
</feature>
<feature type="region of interest" description="Disordered" evidence="6">
    <location>
        <begin position="63"/>
        <end position="94"/>
    </location>
</feature>
<feature type="region of interest" description="Disordered" evidence="6">
    <location>
        <begin position="242"/>
        <end position="273"/>
    </location>
</feature>
<feature type="domain" description="BHLH" evidence="7">
    <location>
        <begin position="397"/>
        <end position="455"/>
    </location>
</feature>
<dbReference type="InterPro" id="IPR036638">
    <property type="entry name" value="HLH_DNA-bd_sf"/>
</dbReference>
<dbReference type="PROSITE" id="PS50888">
    <property type="entry name" value="BHLH"/>
    <property type="match status" value="1"/>
</dbReference>
<dbReference type="OrthoDB" id="5778525at2759"/>
<keyword evidence="9" id="KW-1185">Reference proteome</keyword>
<dbReference type="InterPro" id="IPR011598">
    <property type="entry name" value="bHLH_dom"/>
</dbReference>
<comment type="caution">
    <text evidence="8">The sequence shown here is derived from an EMBL/GenBank/DDBJ whole genome shotgun (WGS) entry which is preliminary data.</text>
</comment>
<reference evidence="8" key="1">
    <citation type="submission" date="2014-03" db="EMBL/GenBank/DDBJ databases">
        <authorList>
            <person name="Casaregola S."/>
        </authorList>
    </citation>
    <scope>NUCLEOTIDE SEQUENCE [LARGE SCALE GENOMIC DNA]</scope>
    <source>
        <strain evidence="8">CLIB 918</strain>
    </source>
</reference>
<dbReference type="InterPro" id="IPR057072">
    <property type="entry name" value="bHLH_INO4"/>
</dbReference>
<dbReference type="GO" id="GO:0000981">
    <property type="term" value="F:DNA-binding transcription factor activity, RNA polymerase II-specific"/>
    <property type="evidence" value="ECO:0007669"/>
    <property type="project" value="TreeGrafter"/>
</dbReference>